<name>A0ABM5LYW8_BACA1</name>
<organism evidence="1 2">
    <name type="scientific">Bacillus atrophaeus (strain 1942)</name>
    <dbReference type="NCBI Taxonomy" id="720555"/>
    <lineage>
        <taxon>Bacteria</taxon>
        <taxon>Bacillati</taxon>
        <taxon>Bacillota</taxon>
        <taxon>Bacilli</taxon>
        <taxon>Bacillales</taxon>
        <taxon>Bacillaceae</taxon>
        <taxon>Bacillus</taxon>
    </lineage>
</organism>
<evidence type="ECO:0000313" key="1">
    <source>
        <dbReference type="EMBL" id="ADP33062.1"/>
    </source>
</evidence>
<dbReference type="Proteomes" id="UP000006867">
    <property type="component" value="Chromosome"/>
</dbReference>
<protein>
    <submittedName>
        <fullName evidence="1">Component of the DNA transport platform</fullName>
    </submittedName>
</protein>
<proteinExistence type="predicted"/>
<reference evidence="1 2" key="1">
    <citation type="journal article" date="2011" name="Front. Microbiol.">
        <title>Genomic signatures of strain selection and enhancement in Bacillus atrophaeus var. globigii, a historical biowarfare simulant.</title>
        <authorList>
            <person name="Gibbons H.S."/>
            <person name="Broomall S.M."/>
            <person name="McNew L.A."/>
            <person name="Daligault H."/>
            <person name="Chapman C."/>
            <person name="Bruce D."/>
            <person name="Karavis M."/>
            <person name="Krepps M."/>
            <person name="McGregor P.A."/>
            <person name="Hong C."/>
            <person name="Park K.H."/>
            <person name="Akmal A."/>
            <person name="Feldman A."/>
            <person name="Lin J.S."/>
            <person name="Chang W.E."/>
            <person name="Higgs B.W."/>
            <person name="Demirev P."/>
            <person name="Lindquist J."/>
            <person name="Liem A."/>
            <person name="Fochler E."/>
            <person name="Read T.D."/>
            <person name="Tapia R."/>
            <person name="Johnson S."/>
            <person name="Bishop-Lilly K.A."/>
            <person name="Detter C."/>
            <person name="Han C."/>
            <person name="Sozhamannan S."/>
            <person name="Rosenzweig C.N."/>
            <person name="Skowronski E.W."/>
        </authorList>
    </citation>
    <scope>NUCLEOTIDE SEQUENCE [LARGE SCALE GENOMIC DNA]</scope>
    <source>
        <strain evidence="1 2">1942</strain>
    </source>
</reference>
<dbReference type="EMBL" id="CP002207">
    <property type="protein sequence ID" value="ADP33062.1"/>
    <property type="molecule type" value="Genomic_DNA"/>
</dbReference>
<keyword evidence="2" id="KW-1185">Reference proteome</keyword>
<gene>
    <name evidence="1" type="ordered locus">BATR1942_10655</name>
</gene>
<dbReference type="InterPro" id="IPR016977">
    <property type="entry name" value="ComGF"/>
</dbReference>
<dbReference type="Pfam" id="PF15980">
    <property type="entry name" value="ComGF"/>
    <property type="match status" value="1"/>
</dbReference>
<sequence length="119" mass="13590">MIFYQFLSRQLEGEGVKQEEWIISVEQMMNECKQAESVQLTDKGGGVLCRNGSGREILFEKYHKMIRKRVDGKGHVPILQHINTLKADIKNGMLILSVTSEDHKEYKTSFPIYTSLKGG</sequence>
<evidence type="ECO:0000313" key="2">
    <source>
        <dbReference type="Proteomes" id="UP000006867"/>
    </source>
</evidence>
<accession>A0ABM5LYW8</accession>